<keyword evidence="4 6" id="KW-0067">ATP-binding</keyword>
<dbReference type="KEGG" id="acm:AciX9_0604"/>
<proteinExistence type="predicted"/>
<dbReference type="GO" id="GO:0004674">
    <property type="term" value="F:protein serine/threonine kinase activity"/>
    <property type="evidence" value="ECO:0007669"/>
    <property type="project" value="UniProtKB-KW"/>
</dbReference>
<protein>
    <submittedName>
        <fullName evidence="9">Serine/threonine protein kinase</fullName>
    </submittedName>
</protein>
<dbReference type="SMART" id="SM00220">
    <property type="entry name" value="S_TKc"/>
    <property type="match status" value="1"/>
</dbReference>
<dbReference type="PROSITE" id="PS50293">
    <property type="entry name" value="TPR_REGION"/>
    <property type="match status" value="1"/>
</dbReference>
<dbReference type="GO" id="GO:0005524">
    <property type="term" value="F:ATP binding"/>
    <property type="evidence" value="ECO:0007669"/>
    <property type="project" value="UniProtKB-UniRule"/>
</dbReference>
<evidence type="ECO:0000256" key="7">
    <source>
        <dbReference type="SAM" id="Phobius"/>
    </source>
</evidence>
<evidence type="ECO:0000256" key="6">
    <source>
        <dbReference type="PROSITE-ProRule" id="PRU10141"/>
    </source>
</evidence>
<dbReference type="PaxDb" id="1198114-AciX9_0604"/>
<dbReference type="OrthoDB" id="9801841at2"/>
<dbReference type="PANTHER" id="PTHR43289">
    <property type="entry name" value="MITOGEN-ACTIVATED PROTEIN KINASE KINASE KINASE 20-RELATED"/>
    <property type="match status" value="1"/>
</dbReference>
<sequence length="742" mass="79610">MEDDLTVAFVNVSGDGAAATPAPAPVTLKTWGRFELLARVGEGGFGEVYRAWDPDLQREVALKLLLPSAMNPNLEYEEVLREARAMAAVRHLNVVPIYGIDRQDGRVGFWTDFVHGVTLAALLEQQGPFGYREAALIGLDVAHALSAVHKSGLLHRDIKAENVMREEGGRILLMDFGLSSLAQQAHGLAGTPAYMAPELFTGAVATVGTDLYAVGVLLFYLVAGKHPVPFLGFQQEQLDEAQRQRLFLPDLRPDLPESFLRVVNVASDPDPKRRFGTAGQLSAALSEVLGGTRVVEADQAAAAVAVPVKPMRRWLWFGLAGVLVLLLVAGLVWRERVTNGVTAGAAGVSASNYETYSKAQDLVVHSYLNRNLAAAIDGFNQVLKNDPGFALAEAGLGRAYFLQYHLTRNQESLDKAQAATKRALELDANCAPAYVTLARISTTGGNTSLALQQVAKALELEPLNAEAYAAKADVFAAERRDADAKEALSHAVDLAPDDWRFPVLLGNYEFAAGNLQEAVTLYKRGAELAPDNVIAFYNLGDTQEKLGQLGEAQASFEKALKIEPRFAIYSALGGLLSLEGKHAEAIRMGQKAVELNPGDYNTRQNLAEAYLWSPGGREQAMATYREAIGLAEHARLTSPRDPALLISLAYAYALTGDKGKSLPLIRQSLALSPDDPDVSLRAGVTYEVLGQRAEALRLVAKALAGSYSPVWVEHNPELAGLRSDPGFGAALAKAKSKGAGGG</sequence>
<dbReference type="HOGENOM" id="CLU_015664_0_0_0"/>
<feature type="repeat" description="TPR" evidence="5">
    <location>
        <begin position="533"/>
        <end position="566"/>
    </location>
</feature>
<feature type="domain" description="Protein kinase" evidence="8">
    <location>
        <begin position="34"/>
        <end position="289"/>
    </location>
</feature>
<reference evidence="10" key="1">
    <citation type="submission" date="2011-01" db="EMBL/GenBank/DDBJ databases">
        <title>Complete sequence of chromosome of Acidobacterium sp. MP5ACTX9.</title>
        <authorList>
            <consortium name="US DOE Joint Genome Institute"/>
            <person name="Lucas S."/>
            <person name="Copeland A."/>
            <person name="Lapidus A."/>
            <person name="Cheng J.-F."/>
            <person name="Goodwin L."/>
            <person name="Pitluck S."/>
            <person name="Teshima H."/>
            <person name="Detter J.C."/>
            <person name="Han C."/>
            <person name="Tapia R."/>
            <person name="Land M."/>
            <person name="Hauser L."/>
            <person name="Kyrpides N."/>
            <person name="Ivanova N."/>
            <person name="Ovchinnikova G."/>
            <person name="Pagani I."/>
            <person name="Rawat S.R."/>
            <person name="Mannisto M."/>
            <person name="Haggblom M.M."/>
            <person name="Woyke T."/>
        </authorList>
    </citation>
    <scope>NUCLEOTIDE SEQUENCE [LARGE SCALE GENOMIC DNA]</scope>
    <source>
        <strain evidence="10">MP5ACTX9</strain>
    </source>
</reference>
<dbReference type="SUPFAM" id="SSF48452">
    <property type="entry name" value="TPR-like"/>
    <property type="match status" value="2"/>
</dbReference>
<feature type="repeat" description="TPR" evidence="5">
    <location>
        <begin position="499"/>
        <end position="532"/>
    </location>
</feature>
<dbReference type="InterPro" id="IPR017441">
    <property type="entry name" value="Protein_kinase_ATP_BS"/>
</dbReference>
<dbReference type="Pfam" id="PF13414">
    <property type="entry name" value="TPR_11"/>
    <property type="match status" value="1"/>
</dbReference>
<dbReference type="AlphaFoldDB" id="E8WZ73"/>
<feature type="binding site" evidence="6">
    <location>
        <position position="63"/>
    </location>
    <ligand>
        <name>ATP</name>
        <dbReference type="ChEBI" id="CHEBI:30616"/>
    </ligand>
</feature>
<dbReference type="Pfam" id="PF00069">
    <property type="entry name" value="Pkinase"/>
    <property type="match status" value="1"/>
</dbReference>
<dbReference type="InterPro" id="IPR000719">
    <property type="entry name" value="Prot_kinase_dom"/>
</dbReference>
<feature type="transmembrane region" description="Helical" evidence="7">
    <location>
        <begin position="199"/>
        <end position="223"/>
    </location>
</feature>
<dbReference type="Gene3D" id="1.25.40.10">
    <property type="entry name" value="Tetratricopeptide repeat domain"/>
    <property type="match status" value="3"/>
</dbReference>
<keyword evidence="9" id="KW-0723">Serine/threonine-protein kinase</keyword>
<evidence type="ECO:0000256" key="5">
    <source>
        <dbReference type="PROSITE-ProRule" id="PRU00339"/>
    </source>
</evidence>
<dbReference type="Gene3D" id="3.30.200.20">
    <property type="entry name" value="Phosphorylase Kinase, domain 1"/>
    <property type="match status" value="1"/>
</dbReference>
<dbReference type="InterPro" id="IPR019734">
    <property type="entry name" value="TPR_rpt"/>
</dbReference>
<dbReference type="SMART" id="SM00028">
    <property type="entry name" value="TPR"/>
    <property type="match status" value="7"/>
</dbReference>
<dbReference type="Proteomes" id="UP000000343">
    <property type="component" value="Chromosome"/>
</dbReference>
<keyword evidence="7" id="KW-0812">Transmembrane</keyword>
<dbReference type="CDD" id="cd14014">
    <property type="entry name" value="STKc_PknB_like"/>
    <property type="match status" value="1"/>
</dbReference>
<accession>E8WZ73</accession>
<feature type="repeat" description="TPR" evidence="5">
    <location>
        <begin position="431"/>
        <end position="464"/>
    </location>
</feature>
<dbReference type="PROSITE" id="PS50005">
    <property type="entry name" value="TPR"/>
    <property type="match status" value="3"/>
</dbReference>
<dbReference type="eggNOG" id="COG0515">
    <property type="taxonomic scope" value="Bacteria"/>
</dbReference>
<dbReference type="EMBL" id="CP002480">
    <property type="protein sequence ID" value="ADW67675.1"/>
    <property type="molecule type" value="Genomic_DNA"/>
</dbReference>
<dbReference type="eggNOG" id="COG0457">
    <property type="taxonomic scope" value="Bacteria"/>
</dbReference>
<gene>
    <name evidence="9" type="ordered locus">AciX9_0604</name>
</gene>
<dbReference type="PROSITE" id="PS00107">
    <property type="entry name" value="PROTEIN_KINASE_ATP"/>
    <property type="match status" value="1"/>
</dbReference>
<evidence type="ECO:0000256" key="1">
    <source>
        <dbReference type="ARBA" id="ARBA00022679"/>
    </source>
</evidence>
<keyword evidence="1" id="KW-0808">Transferase</keyword>
<dbReference type="SUPFAM" id="SSF56112">
    <property type="entry name" value="Protein kinase-like (PK-like)"/>
    <property type="match status" value="1"/>
</dbReference>
<evidence type="ECO:0000256" key="2">
    <source>
        <dbReference type="ARBA" id="ARBA00022741"/>
    </source>
</evidence>
<keyword evidence="2 6" id="KW-0547">Nucleotide-binding</keyword>
<evidence type="ECO:0000256" key="4">
    <source>
        <dbReference type="ARBA" id="ARBA00022840"/>
    </source>
</evidence>
<keyword evidence="5" id="KW-0802">TPR repeat</keyword>
<dbReference type="InterPro" id="IPR011990">
    <property type="entry name" value="TPR-like_helical_dom_sf"/>
</dbReference>
<name>E8WZ73_GRATM</name>
<keyword evidence="10" id="KW-1185">Reference proteome</keyword>
<keyword evidence="7" id="KW-1133">Transmembrane helix</keyword>
<keyword evidence="7" id="KW-0472">Membrane</keyword>
<organism evidence="10">
    <name type="scientific">Granulicella tundricola (strain ATCC BAA-1859 / DSM 23138 / MP5ACTX9)</name>
    <dbReference type="NCBI Taxonomy" id="1198114"/>
    <lineage>
        <taxon>Bacteria</taxon>
        <taxon>Pseudomonadati</taxon>
        <taxon>Acidobacteriota</taxon>
        <taxon>Terriglobia</taxon>
        <taxon>Terriglobales</taxon>
        <taxon>Acidobacteriaceae</taxon>
        <taxon>Granulicella</taxon>
    </lineage>
</organism>
<evidence type="ECO:0000259" key="8">
    <source>
        <dbReference type="PROSITE" id="PS50011"/>
    </source>
</evidence>
<evidence type="ECO:0000313" key="10">
    <source>
        <dbReference type="Proteomes" id="UP000000343"/>
    </source>
</evidence>
<dbReference type="STRING" id="1198114.AciX9_0604"/>
<dbReference type="PANTHER" id="PTHR43289:SF34">
    <property type="entry name" value="SERINE_THREONINE-PROTEIN KINASE YBDM-RELATED"/>
    <property type="match status" value="1"/>
</dbReference>
<dbReference type="InterPro" id="IPR011009">
    <property type="entry name" value="Kinase-like_dom_sf"/>
</dbReference>
<feature type="transmembrane region" description="Helical" evidence="7">
    <location>
        <begin position="314"/>
        <end position="333"/>
    </location>
</feature>
<dbReference type="Gene3D" id="1.10.510.10">
    <property type="entry name" value="Transferase(Phosphotransferase) domain 1"/>
    <property type="match status" value="1"/>
</dbReference>
<dbReference type="PROSITE" id="PS50011">
    <property type="entry name" value="PROTEIN_KINASE_DOM"/>
    <property type="match status" value="1"/>
</dbReference>
<evidence type="ECO:0000256" key="3">
    <source>
        <dbReference type="ARBA" id="ARBA00022777"/>
    </source>
</evidence>
<evidence type="ECO:0000313" key="9">
    <source>
        <dbReference type="EMBL" id="ADW67675.1"/>
    </source>
</evidence>
<keyword evidence="3 9" id="KW-0418">Kinase</keyword>